<keyword evidence="3" id="KW-1185">Reference proteome</keyword>
<gene>
    <name evidence="2" type="ORF">GCM10022281_15970</name>
</gene>
<feature type="domain" description="YdbS-like PH" evidence="1">
    <location>
        <begin position="33"/>
        <end position="116"/>
    </location>
</feature>
<organism evidence="2 3">
    <name type="scientific">Sphingomonas rosea</name>
    <dbReference type="NCBI Taxonomy" id="335605"/>
    <lineage>
        <taxon>Bacteria</taxon>
        <taxon>Pseudomonadati</taxon>
        <taxon>Pseudomonadota</taxon>
        <taxon>Alphaproteobacteria</taxon>
        <taxon>Sphingomonadales</taxon>
        <taxon>Sphingomonadaceae</taxon>
        <taxon>Sphingomonas</taxon>
    </lineage>
</organism>
<evidence type="ECO:0000313" key="3">
    <source>
        <dbReference type="Proteomes" id="UP001424459"/>
    </source>
</evidence>
<evidence type="ECO:0000313" key="2">
    <source>
        <dbReference type="EMBL" id="GAA4036254.1"/>
    </source>
</evidence>
<dbReference type="InterPro" id="IPR005182">
    <property type="entry name" value="YdbS-like_PH"/>
</dbReference>
<sequence length="156" mass="16655">MLAGSPTGAAITLGAGLLGLGVMAVLAKAYATSTVYTLTDRRIVLKIGIALPMSFNLPLRQIDSADLRMLGNGCGDIALKLKGRERIGWALLWPHVRPRHLRQPQPMLRSVPGAEDLAIKLYHCCAEVIDVAHVEPAAKPAPRPARPAPEPVEAMA</sequence>
<dbReference type="NCBIfam" id="NF040894">
    <property type="entry name" value="puhB_PGC"/>
    <property type="match status" value="1"/>
</dbReference>
<protein>
    <recommendedName>
        <fullName evidence="1">YdbS-like PH domain-containing protein</fullName>
    </recommendedName>
</protein>
<comment type="caution">
    <text evidence="2">The sequence shown here is derived from an EMBL/GenBank/DDBJ whole genome shotgun (WGS) entry which is preliminary data.</text>
</comment>
<dbReference type="Pfam" id="PF03703">
    <property type="entry name" value="bPH_2"/>
    <property type="match status" value="1"/>
</dbReference>
<dbReference type="EMBL" id="BAABBR010000001">
    <property type="protein sequence ID" value="GAA4036254.1"/>
    <property type="molecule type" value="Genomic_DNA"/>
</dbReference>
<reference evidence="3" key="1">
    <citation type="journal article" date="2019" name="Int. J. Syst. Evol. Microbiol.">
        <title>The Global Catalogue of Microorganisms (GCM) 10K type strain sequencing project: providing services to taxonomists for standard genome sequencing and annotation.</title>
        <authorList>
            <consortium name="The Broad Institute Genomics Platform"/>
            <consortium name="The Broad Institute Genome Sequencing Center for Infectious Disease"/>
            <person name="Wu L."/>
            <person name="Ma J."/>
        </authorList>
    </citation>
    <scope>NUCLEOTIDE SEQUENCE [LARGE SCALE GENOMIC DNA]</scope>
    <source>
        <strain evidence="3">JCM 17564</strain>
    </source>
</reference>
<name>A0ABP7U564_9SPHN</name>
<proteinExistence type="predicted"/>
<accession>A0ABP7U564</accession>
<dbReference type="Proteomes" id="UP001424459">
    <property type="component" value="Unassembled WGS sequence"/>
</dbReference>
<dbReference type="InterPro" id="IPR054839">
    <property type="entry name" value="puhB_PGC"/>
</dbReference>
<evidence type="ECO:0000259" key="1">
    <source>
        <dbReference type="Pfam" id="PF03703"/>
    </source>
</evidence>